<evidence type="ECO:0000256" key="7">
    <source>
        <dbReference type="RuleBase" id="RU003942"/>
    </source>
</evidence>
<evidence type="ECO:0000256" key="1">
    <source>
        <dbReference type="ARBA" id="ARBA00004651"/>
    </source>
</evidence>
<dbReference type="OrthoDB" id="21828at2"/>
<evidence type="ECO:0000313" key="10">
    <source>
        <dbReference type="Proteomes" id="UP000179524"/>
    </source>
</evidence>
<keyword evidence="6 8" id="KW-0472">Membrane</keyword>
<keyword evidence="5 8" id="KW-1133">Transmembrane helix</keyword>
<dbReference type="InterPro" id="IPR000390">
    <property type="entry name" value="Small_drug/metabolite_transptr"/>
</dbReference>
<evidence type="ECO:0000256" key="5">
    <source>
        <dbReference type="ARBA" id="ARBA00022989"/>
    </source>
</evidence>
<dbReference type="Pfam" id="PF00893">
    <property type="entry name" value="Multi_Drug_Res"/>
    <property type="match status" value="1"/>
</dbReference>
<organism evidence="9 10">
    <name type="scientific">Anaerobacillus alkalilacustris</name>
    <dbReference type="NCBI Taxonomy" id="393763"/>
    <lineage>
        <taxon>Bacteria</taxon>
        <taxon>Bacillati</taxon>
        <taxon>Bacillota</taxon>
        <taxon>Bacilli</taxon>
        <taxon>Bacillales</taxon>
        <taxon>Bacillaceae</taxon>
        <taxon>Anaerobacillus</taxon>
    </lineage>
</organism>
<keyword evidence="10" id="KW-1185">Reference proteome</keyword>
<evidence type="ECO:0000256" key="3">
    <source>
        <dbReference type="ARBA" id="ARBA00022475"/>
    </source>
</evidence>
<evidence type="ECO:0000256" key="8">
    <source>
        <dbReference type="SAM" id="Phobius"/>
    </source>
</evidence>
<dbReference type="PANTHER" id="PTHR30561">
    <property type="entry name" value="SMR FAMILY PROTON-DEPENDENT DRUG EFFLUX TRANSPORTER SUGE"/>
    <property type="match status" value="1"/>
</dbReference>
<dbReference type="Gene3D" id="1.10.3730.20">
    <property type="match status" value="1"/>
</dbReference>
<reference evidence="9 10" key="1">
    <citation type="submission" date="2016-10" db="EMBL/GenBank/DDBJ databases">
        <title>Draft genome sequences of four alkaliphilic bacteria belonging to the Anaerobacillus genus.</title>
        <authorList>
            <person name="Bassil N.M."/>
            <person name="Lloyd J.R."/>
        </authorList>
    </citation>
    <scope>NUCLEOTIDE SEQUENCE [LARGE SCALE GENOMIC DNA]</scope>
    <source>
        <strain evidence="9 10">DSM 18345</strain>
    </source>
</reference>
<dbReference type="AlphaFoldDB" id="A0A1S2LPT9"/>
<dbReference type="InterPro" id="IPR037185">
    <property type="entry name" value="EmrE-like"/>
</dbReference>
<dbReference type="SUPFAM" id="SSF103481">
    <property type="entry name" value="Multidrug resistance efflux transporter EmrE"/>
    <property type="match status" value="1"/>
</dbReference>
<evidence type="ECO:0000256" key="4">
    <source>
        <dbReference type="ARBA" id="ARBA00022692"/>
    </source>
</evidence>
<proteinExistence type="inferred from homology"/>
<keyword evidence="2" id="KW-0813">Transport</keyword>
<feature type="transmembrane region" description="Helical" evidence="8">
    <location>
        <begin position="20"/>
        <end position="38"/>
    </location>
</feature>
<gene>
    <name evidence="9" type="ORF">BKP37_08430</name>
</gene>
<feature type="transmembrane region" description="Helical" evidence="8">
    <location>
        <begin position="50"/>
        <end position="69"/>
    </location>
</feature>
<feature type="transmembrane region" description="Helical" evidence="8">
    <location>
        <begin position="75"/>
        <end position="95"/>
    </location>
</feature>
<protein>
    <recommendedName>
        <fullName evidence="11">QacE family quaternary ammonium compound efflux SMR transporter</fullName>
    </recommendedName>
</protein>
<dbReference type="GO" id="GO:0022857">
    <property type="term" value="F:transmembrane transporter activity"/>
    <property type="evidence" value="ECO:0007669"/>
    <property type="project" value="InterPro"/>
</dbReference>
<evidence type="ECO:0000256" key="6">
    <source>
        <dbReference type="ARBA" id="ARBA00023136"/>
    </source>
</evidence>
<comment type="caution">
    <text evidence="9">The sequence shown here is derived from an EMBL/GenBank/DDBJ whole genome shotgun (WGS) entry which is preliminary data.</text>
</comment>
<sequence length="109" mass="12098">MFFEVFATTNIKLSEGFSIIEYNLAVVVGVLCSIYFFARSLEELPLTIAYAIWVGVGTLLITIIGIVLFKEVVGGLRTLVLVMVIIGVISLNYYSKDTKEKQNLKEKSA</sequence>
<dbReference type="GO" id="GO:0005886">
    <property type="term" value="C:plasma membrane"/>
    <property type="evidence" value="ECO:0007669"/>
    <property type="project" value="UniProtKB-SubCell"/>
</dbReference>
<keyword evidence="3" id="KW-1003">Cell membrane</keyword>
<dbReference type="InterPro" id="IPR045324">
    <property type="entry name" value="Small_multidrug_res"/>
</dbReference>
<name>A0A1S2LPT9_9BACI</name>
<dbReference type="EMBL" id="MLQR01000020">
    <property type="protein sequence ID" value="OIJ14364.1"/>
    <property type="molecule type" value="Genomic_DNA"/>
</dbReference>
<accession>A0A1S2LPT9</accession>
<dbReference type="PANTHER" id="PTHR30561:SF1">
    <property type="entry name" value="MULTIDRUG TRANSPORTER EMRE"/>
    <property type="match status" value="1"/>
</dbReference>
<dbReference type="Proteomes" id="UP000179524">
    <property type="component" value="Unassembled WGS sequence"/>
</dbReference>
<keyword evidence="4 7" id="KW-0812">Transmembrane</keyword>
<evidence type="ECO:0000256" key="2">
    <source>
        <dbReference type="ARBA" id="ARBA00022448"/>
    </source>
</evidence>
<evidence type="ECO:0008006" key="11">
    <source>
        <dbReference type="Google" id="ProtNLM"/>
    </source>
</evidence>
<evidence type="ECO:0000313" key="9">
    <source>
        <dbReference type="EMBL" id="OIJ14364.1"/>
    </source>
</evidence>
<comment type="similarity">
    <text evidence="7">Belongs to the drug/metabolite transporter (DMT) superfamily. Small multidrug resistance (SMR) (TC 2.A.7.1) family.</text>
</comment>
<comment type="subcellular location">
    <subcellularLocation>
        <location evidence="1 7">Cell membrane</location>
        <topology evidence="1 7">Multi-pass membrane protein</topology>
    </subcellularLocation>
</comment>